<dbReference type="InterPro" id="IPR035965">
    <property type="entry name" value="PAS-like_dom_sf"/>
</dbReference>
<feature type="domain" description="PAS" evidence="6">
    <location>
        <begin position="20"/>
        <end position="83"/>
    </location>
</feature>
<dbReference type="EC" id="2.7.13.3" evidence="2"/>
<reference evidence="8 9" key="1">
    <citation type="submission" date="2021-01" db="EMBL/GenBank/DDBJ databases">
        <title>Genomic Encyclopedia of Type Strains, Phase IV (KMG-IV): sequencing the most valuable type-strain genomes for metagenomic binning, comparative biology and taxonomic classification.</title>
        <authorList>
            <person name="Goeker M."/>
        </authorList>
    </citation>
    <scope>NUCLEOTIDE SEQUENCE [LARGE SCALE GENOMIC DNA]</scope>
    <source>
        <strain evidence="8 9">DSM 105482</strain>
    </source>
</reference>
<evidence type="ECO:0000259" key="7">
    <source>
        <dbReference type="PROSITE" id="PS50113"/>
    </source>
</evidence>
<evidence type="ECO:0000256" key="4">
    <source>
        <dbReference type="ARBA" id="ARBA00022679"/>
    </source>
</evidence>
<feature type="domain" description="PAC" evidence="7">
    <location>
        <begin position="207"/>
        <end position="264"/>
    </location>
</feature>
<keyword evidence="5" id="KW-0418">Kinase</keyword>
<dbReference type="SUPFAM" id="SSF81606">
    <property type="entry name" value="PP2C-like"/>
    <property type="match status" value="1"/>
</dbReference>
<dbReference type="SMART" id="SM00331">
    <property type="entry name" value="PP2C_SIG"/>
    <property type="match status" value="1"/>
</dbReference>
<feature type="domain" description="PAS" evidence="6">
    <location>
        <begin position="389"/>
        <end position="459"/>
    </location>
</feature>
<dbReference type="PANTHER" id="PTHR43304">
    <property type="entry name" value="PHYTOCHROME-LIKE PROTEIN CPH1"/>
    <property type="match status" value="1"/>
</dbReference>
<dbReference type="InterPro" id="IPR001610">
    <property type="entry name" value="PAC"/>
</dbReference>
<dbReference type="RefSeq" id="WP_204544472.1">
    <property type="nucleotide sequence ID" value="NZ_JAFBFI010000014.1"/>
</dbReference>
<keyword evidence="9" id="KW-1185">Reference proteome</keyword>
<feature type="domain" description="PAS" evidence="6">
    <location>
        <begin position="137"/>
        <end position="208"/>
    </location>
</feature>
<dbReference type="Pfam" id="PF07228">
    <property type="entry name" value="SpoIIE"/>
    <property type="match status" value="1"/>
</dbReference>
<accession>A0ABS2QKB0</accession>
<protein>
    <recommendedName>
        <fullName evidence="2">histidine kinase</fullName>
        <ecNumber evidence="2">2.7.13.3</ecNumber>
    </recommendedName>
</protein>
<feature type="domain" description="PAC" evidence="7">
    <location>
        <begin position="337"/>
        <end position="388"/>
    </location>
</feature>
<dbReference type="InterPro" id="IPR000014">
    <property type="entry name" value="PAS"/>
</dbReference>
<organism evidence="8 9">
    <name type="scientific">Peribacillus deserti</name>
    <dbReference type="NCBI Taxonomy" id="673318"/>
    <lineage>
        <taxon>Bacteria</taxon>
        <taxon>Bacillati</taxon>
        <taxon>Bacillota</taxon>
        <taxon>Bacilli</taxon>
        <taxon>Bacillales</taxon>
        <taxon>Bacillaceae</taxon>
        <taxon>Peribacillus</taxon>
    </lineage>
</organism>
<sequence>MKTKQENLSEWLGKGPHLSLFNNHPDAIYVLDLEGNYIDANLAIKDLTGYTVPEFIALHPSEIIVEEQLTNRMEILQKVCSNVKEEYEVYFHHKRGYMLIALVIYVPIMEGNETIGFYGIAKDISEKKEIEKRMYDSEKRFRLLSENSLDMIALHTTDEEKFIYVSPASKHLLGYEPEELIGHSRYEHFHPEDIASIFQQHKHDMGRNQEYKLTHRAKRKEGQYIWLETTGNFIVDEETGEIKECITVSRDITDRKLIEEKYKINEQWYKSLFDYNPAAVFSFDINGDFISHNDNFNKLTGYSQEEINSMSFVPFVAPKDLGRTAAHFEKAKKGVPQHYETTLVEKNGEHRPVQVSNLPIIVDGNIVGVYGIAFDISERVWAREQLKESEQRYRSLFEYNPSAVYSFNNEGNFTSANRALELLSGYNQEELLEMNYSALIHPDDLEYTHWHFEQAMEGIAQNYDISIIRNDGRLIEANIINIPIIVNQKVTGVYGIGTDITDRKRYMNQVESLSNQNRLILNSVTEGIAGLDQSGNILFINEAGGKILGLNPQEAAGRMAESLMADRTVEQTCPANQTLKDGISRVVEKDTLYLKNGREMPIQYSISPMYEQGIITGTVITFSDITDKLRIEQLKKEHEQIELEFRLASHVQKSLLTDVSKLVLPHQTDLGVVSIPIRKLNGDFYNVVSNGEQIRFAIADISGKGMAAAILMSMIKYAMDKSEEHTLPHEILDELNQYCAKYLDPSMFVTMFMGTYDVMTSRFQYASAGHEPGIIYKHEENEMFDINARGAVLGLSKDTVYLTEEYQLHGKDMVLLYTDGITEERLNSGVDSNDNLKELLSQVDKSKSAQEIIQSLYNEIRRKQKDQIYDDQTLFLFKKVN</sequence>
<dbReference type="SMART" id="SM00086">
    <property type="entry name" value="PAC"/>
    <property type="match status" value="5"/>
</dbReference>
<dbReference type="PROSITE" id="PS50113">
    <property type="entry name" value="PAC"/>
    <property type="match status" value="4"/>
</dbReference>
<keyword evidence="4" id="KW-0808">Transferase</keyword>
<proteinExistence type="predicted"/>
<evidence type="ECO:0000256" key="3">
    <source>
        <dbReference type="ARBA" id="ARBA00022553"/>
    </source>
</evidence>
<gene>
    <name evidence="8" type="ORF">JOC77_003061</name>
</gene>
<dbReference type="SUPFAM" id="SSF55785">
    <property type="entry name" value="PYP-like sensor domain (PAS domain)"/>
    <property type="match status" value="5"/>
</dbReference>
<comment type="catalytic activity">
    <reaction evidence="1">
        <text>ATP + protein L-histidine = ADP + protein N-phospho-L-histidine.</text>
        <dbReference type="EC" id="2.7.13.3"/>
    </reaction>
</comment>
<dbReference type="InterPro" id="IPR013767">
    <property type="entry name" value="PAS_fold"/>
</dbReference>
<dbReference type="Pfam" id="PF13426">
    <property type="entry name" value="PAS_9"/>
    <property type="match status" value="1"/>
</dbReference>
<name>A0ABS2QKB0_9BACI</name>
<dbReference type="SMART" id="SM00091">
    <property type="entry name" value="PAS"/>
    <property type="match status" value="5"/>
</dbReference>
<evidence type="ECO:0000313" key="9">
    <source>
        <dbReference type="Proteomes" id="UP000823486"/>
    </source>
</evidence>
<feature type="domain" description="PAS" evidence="6">
    <location>
        <begin position="265"/>
        <end position="335"/>
    </location>
</feature>
<dbReference type="InterPro" id="IPR001932">
    <property type="entry name" value="PPM-type_phosphatase-like_dom"/>
</dbReference>
<evidence type="ECO:0000256" key="2">
    <source>
        <dbReference type="ARBA" id="ARBA00012438"/>
    </source>
</evidence>
<dbReference type="Proteomes" id="UP000823486">
    <property type="component" value="Unassembled WGS sequence"/>
</dbReference>
<dbReference type="PROSITE" id="PS50112">
    <property type="entry name" value="PAS"/>
    <property type="match status" value="5"/>
</dbReference>
<comment type="caution">
    <text evidence="8">The sequence shown here is derived from an EMBL/GenBank/DDBJ whole genome shotgun (WGS) entry which is preliminary data.</text>
</comment>
<dbReference type="InterPro" id="IPR000700">
    <property type="entry name" value="PAS-assoc_C"/>
</dbReference>
<dbReference type="InterPro" id="IPR052162">
    <property type="entry name" value="Sensor_kinase/Photoreceptor"/>
</dbReference>
<dbReference type="InterPro" id="IPR013655">
    <property type="entry name" value="PAS_fold_3"/>
</dbReference>
<dbReference type="Gene3D" id="3.60.40.10">
    <property type="entry name" value="PPM-type phosphatase domain"/>
    <property type="match status" value="1"/>
</dbReference>
<evidence type="ECO:0000256" key="1">
    <source>
        <dbReference type="ARBA" id="ARBA00000085"/>
    </source>
</evidence>
<dbReference type="EMBL" id="JAFBFI010000014">
    <property type="protein sequence ID" value="MBM7693617.1"/>
    <property type="molecule type" value="Genomic_DNA"/>
</dbReference>
<dbReference type="InterPro" id="IPR036457">
    <property type="entry name" value="PPM-type-like_dom_sf"/>
</dbReference>
<dbReference type="Pfam" id="PF00989">
    <property type="entry name" value="PAS"/>
    <property type="match status" value="2"/>
</dbReference>
<feature type="domain" description="PAS" evidence="6">
    <location>
        <begin position="513"/>
        <end position="558"/>
    </location>
</feature>
<evidence type="ECO:0000256" key="5">
    <source>
        <dbReference type="ARBA" id="ARBA00022777"/>
    </source>
</evidence>
<dbReference type="CDD" id="cd00130">
    <property type="entry name" value="PAS"/>
    <property type="match status" value="5"/>
</dbReference>
<dbReference type="NCBIfam" id="TIGR00229">
    <property type="entry name" value="sensory_box"/>
    <property type="match status" value="5"/>
</dbReference>
<dbReference type="Gene3D" id="3.30.450.20">
    <property type="entry name" value="PAS domain"/>
    <property type="match status" value="5"/>
</dbReference>
<dbReference type="InterPro" id="IPR013656">
    <property type="entry name" value="PAS_4"/>
</dbReference>
<feature type="domain" description="PAC" evidence="7">
    <location>
        <begin position="461"/>
        <end position="512"/>
    </location>
</feature>
<dbReference type="Pfam" id="PF08447">
    <property type="entry name" value="PAS_3"/>
    <property type="match status" value="1"/>
</dbReference>
<dbReference type="PANTHER" id="PTHR43304:SF1">
    <property type="entry name" value="PAC DOMAIN-CONTAINING PROTEIN"/>
    <property type="match status" value="1"/>
</dbReference>
<feature type="domain" description="PAC" evidence="7">
    <location>
        <begin position="85"/>
        <end position="136"/>
    </location>
</feature>
<dbReference type="Pfam" id="PF08448">
    <property type="entry name" value="PAS_4"/>
    <property type="match status" value="1"/>
</dbReference>
<evidence type="ECO:0000313" key="8">
    <source>
        <dbReference type="EMBL" id="MBM7693617.1"/>
    </source>
</evidence>
<keyword evidence="3" id="KW-0597">Phosphoprotein</keyword>
<evidence type="ECO:0000259" key="6">
    <source>
        <dbReference type="PROSITE" id="PS50112"/>
    </source>
</evidence>